<keyword evidence="3" id="KW-0328">Glycosyltransferase</keyword>
<dbReference type="Pfam" id="PF03734">
    <property type="entry name" value="YkuD"/>
    <property type="match status" value="1"/>
</dbReference>
<dbReference type="PROSITE" id="PS51782">
    <property type="entry name" value="LYSM"/>
    <property type="match status" value="1"/>
</dbReference>
<keyword evidence="8 9" id="KW-0961">Cell wall biogenesis/degradation</keyword>
<evidence type="ECO:0000256" key="3">
    <source>
        <dbReference type="ARBA" id="ARBA00022676"/>
    </source>
</evidence>
<feature type="active site" description="Nucleophile" evidence="9">
    <location>
        <position position="230"/>
    </location>
</feature>
<keyword evidence="4" id="KW-0808">Transferase</keyword>
<dbReference type="GO" id="GO:0016757">
    <property type="term" value="F:glycosyltransferase activity"/>
    <property type="evidence" value="ECO:0007669"/>
    <property type="project" value="UniProtKB-KW"/>
</dbReference>
<comment type="pathway">
    <text evidence="1 9">Cell wall biogenesis; peptidoglycan biosynthesis.</text>
</comment>
<dbReference type="PANTHER" id="PTHR30582:SF24">
    <property type="entry name" value="L,D-TRANSPEPTIDASE ERFK_SRFK-RELATED"/>
    <property type="match status" value="1"/>
</dbReference>
<evidence type="ECO:0000256" key="1">
    <source>
        <dbReference type="ARBA" id="ARBA00004752"/>
    </source>
</evidence>
<dbReference type="GO" id="GO:0071972">
    <property type="term" value="F:peptidoglycan L,D-transpeptidase activity"/>
    <property type="evidence" value="ECO:0007669"/>
    <property type="project" value="TreeGrafter"/>
</dbReference>
<dbReference type="EMBL" id="LS423452">
    <property type="protein sequence ID" value="SPS04752.1"/>
    <property type="molecule type" value="Genomic_DNA"/>
</dbReference>
<dbReference type="Gene3D" id="3.10.350.10">
    <property type="entry name" value="LysM domain"/>
    <property type="match status" value="1"/>
</dbReference>
<evidence type="ECO:0000259" key="11">
    <source>
        <dbReference type="PROSITE" id="PS52029"/>
    </source>
</evidence>
<comment type="similarity">
    <text evidence="2">Belongs to the YkuD family.</text>
</comment>
<protein>
    <submittedName>
        <fullName evidence="12">ErfK/YbiS/YcfS/YnhG family protein</fullName>
    </submittedName>
</protein>
<dbReference type="PROSITE" id="PS52029">
    <property type="entry name" value="LD_TPASE"/>
    <property type="match status" value="1"/>
</dbReference>
<gene>
    <name evidence="12" type="ORF">NITFAB_0341</name>
</gene>
<dbReference type="CDD" id="cd16913">
    <property type="entry name" value="YkuD_like"/>
    <property type="match status" value="1"/>
</dbReference>
<accession>A0A2X0R4C4</accession>
<reference evidence="12" key="1">
    <citation type="submission" date="2018-05" db="EMBL/GenBank/DDBJ databases">
        <authorList>
            <person name="Lanie J.A."/>
            <person name="Ng W.-L."/>
            <person name="Kazmierczak K.M."/>
            <person name="Andrzejewski T.M."/>
            <person name="Davidsen T.M."/>
            <person name="Wayne K.J."/>
            <person name="Tettelin H."/>
            <person name="Glass J.I."/>
            <person name="Rusch D."/>
            <person name="Podicherti R."/>
            <person name="Tsui H.-C.T."/>
            <person name="Winkler M.E."/>
        </authorList>
    </citation>
    <scope>NUCLEOTIDE SEQUENCE</scope>
    <source>
        <strain evidence="12">KNB</strain>
    </source>
</reference>
<organism evidence="12">
    <name type="scientific">Candidatus Nitrotoga fabula</name>
    <dbReference type="NCBI Taxonomy" id="2182327"/>
    <lineage>
        <taxon>Bacteria</taxon>
        <taxon>Pseudomonadati</taxon>
        <taxon>Pseudomonadota</taxon>
        <taxon>Betaproteobacteria</taxon>
        <taxon>Nitrosomonadales</taxon>
        <taxon>Gallionellaceae</taxon>
        <taxon>Candidatus Nitrotoga</taxon>
    </lineage>
</organism>
<keyword evidence="5" id="KW-0378">Hydrolase</keyword>
<feature type="domain" description="L,D-TPase catalytic" evidence="11">
    <location>
        <begin position="120"/>
        <end position="257"/>
    </location>
</feature>
<dbReference type="SMART" id="SM00257">
    <property type="entry name" value="LysM"/>
    <property type="match status" value="1"/>
</dbReference>
<evidence type="ECO:0000259" key="10">
    <source>
        <dbReference type="PROSITE" id="PS51782"/>
    </source>
</evidence>
<dbReference type="PANTHER" id="PTHR30582">
    <property type="entry name" value="L,D-TRANSPEPTIDASE"/>
    <property type="match status" value="1"/>
</dbReference>
<evidence type="ECO:0000256" key="5">
    <source>
        <dbReference type="ARBA" id="ARBA00022801"/>
    </source>
</evidence>
<dbReference type="GO" id="GO:0008360">
    <property type="term" value="P:regulation of cell shape"/>
    <property type="evidence" value="ECO:0007669"/>
    <property type="project" value="UniProtKB-UniRule"/>
</dbReference>
<feature type="domain" description="LysM" evidence="10">
    <location>
        <begin position="64"/>
        <end position="108"/>
    </location>
</feature>
<evidence type="ECO:0000256" key="9">
    <source>
        <dbReference type="PROSITE-ProRule" id="PRU01373"/>
    </source>
</evidence>
<dbReference type="UniPathway" id="UPA00219"/>
<dbReference type="GO" id="GO:0071555">
    <property type="term" value="P:cell wall organization"/>
    <property type="evidence" value="ECO:0007669"/>
    <property type="project" value="UniProtKB-UniRule"/>
</dbReference>
<proteinExistence type="inferred from homology"/>
<evidence type="ECO:0000313" key="12">
    <source>
        <dbReference type="EMBL" id="SPS04752.1"/>
    </source>
</evidence>
<dbReference type="Gene3D" id="2.40.440.10">
    <property type="entry name" value="L,D-transpeptidase catalytic domain-like"/>
    <property type="match status" value="1"/>
</dbReference>
<evidence type="ECO:0000256" key="4">
    <source>
        <dbReference type="ARBA" id="ARBA00022679"/>
    </source>
</evidence>
<evidence type="ECO:0000256" key="7">
    <source>
        <dbReference type="ARBA" id="ARBA00022984"/>
    </source>
</evidence>
<dbReference type="Pfam" id="PF01476">
    <property type="entry name" value="LysM"/>
    <property type="match status" value="1"/>
</dbReference>
<dbReference type="InterPro" id="IPR036779">
    <property type="entry name" value="LysM_dom_sf"/>
</dbReference>
<dbReference type="SUPFAM" id="SSF141523">
    <property type="entry name" value="L,D-transpeptidase catalytic domain-like"/>
    <property type="match status" value="1"/>
</dbReference>
<dbReference type="GO" id="GO:0018104">
    <property type="term" value="P:peptidoglycan-protein cross-linking"/>
    <property type="evidence" value="ECO:0007669"/>
    <property type="project" value="TreeGrafter"/>
</dbReference>
<feature type="active site" description="Proton donor/acceptor" evidence="9">
    <location>
        <position position="214"/>
    </location>
</feature>
<name>A0A2X0R4C4_9PROT</name>
<evidence type="ECO:0000256" key="8">
    <source>
        <dbReference type="ARBA" id="ARBA00023316"/>
    </source>
</evidence>
<keyword evidence="6 9" id="KW-0133">Cell shape</keyword>
<dbReference type="InterPro" id="IPR038063">
    <property type="entry name" value="Transpep_catalytic_dom"/>
</dbReference>
<dbReference type="CDD" id="cd00118">
    <property type="entry name" value="LysM"/>
    <property type="match status" value="1"/>
</dbReference>
<dbReference type="InterPro" id="IPR018392">
    <property type="entry name" value="LysM"/>
</dbReference>
<dbReference type="InterPro" id="IPR050979">
    <property type="entry name" value="LD-transpeptidase"/>
</dbReference>
<dbReference type="AlphaFoldDB" id="A0A2X0R4C4"/>
<dbReference type="SUPFAM" id="SSF54106">
    <property type="entry name" value="LysM domain"/>
    <property type="match status" value="1"/>
</dbReference>
<evidence type="ECO:0000256" key="6">
    <source>
        <dbReference type="ARBA" id="ARBA00022960"/>
    </source>
</evidence>
<dbReference type="InterPro" id="IPR005490">
    <property type="entry name" value="LD_TPept_cat_dom"/>
</dbReference>
<sequence length="331" mass="36909">MRIFLAYQKILCAFLGIVLSTLALGENQMHFRPAAVVAQPKDVTLIVGVPDAGIFSYELVGGEFEYLVQKGDSLTSIGARLGVEPSTLARMNKIKRDSLLYPGKRLQIENRHIVPERLTDGLLINLPQRLLYYFESGTLIAHYPVGLGSWAWATPTGSFNVLDIQENKVWYVPKSIQEEMRREGKPVRAQVPPGPENPLGKFWIGLSLPAIGIHGTNAPASVYHFQSHGCIRLHPDDIAALVQRVRKNMQGKIIYAPVLLARISDGRIFLEVNRDVYRKNSDPLSVVEHLARTQGLTAMIDWEKVRKIIQLKDGVAREVGLHTPVPLGETQ</sequence>
<dbReference type="GO" id="GO:0005576">
    <property type="term" value="C:extracellular region"/>
    <property type="evidence" value="ECO:0007669"/>
    <property type="project" value="TreeGrafter"/>
</dbReference>
<keyword evidence="7 9" id="KW-0573">Peptidoglycan synthesis</keyword>
<evidence type="ECO:0000256" key="2">
    <source>
        <dbReference type="ARBA" id="ARBA00005992"/>
    </source>
</evidence>